<reference evidence="2" key="1">
    <citation type="journal article" date="2023" name="Front. Plant Sci.">
        <title>Chromosomal-level genome assembly of Melastoma candidum provides insights into trichome evolution.</title>
        <authorList>
            <person name="Zhong Y."/>
            <person name="Wu W."/>
            <person name="Sun C."/>
            <person name="Zou P."/>
            <person name="Liu Y."/>
            <person name="Dai S."/>
            <person name="Zhou R."/>
        </authorList>
    </citation>
    <scope>NUCLEOTIDE SEQUENCE [LARGE SCALE GENOMIC DNA]</scope>
</reference>
<evidence type="ECO:0000313" key="2">
    <source>
        <dbReference type="Proteomes" id="UP001057402"/>
    </source>
</evidence>
<name>A0ACB9N2L3_9MYRT</name>
<organism evidence="1 2">
    <name type="scientific">Melastoma candidum</name>
    <dbReference type="NCBI Taxonomy" id="119954"/>
    <lineage>
        <taxon>Eukaryota</taxon>
        <taxon>Viridiplantae</taxon>
        <taxon>Streptophyta</taxon>
        <taxon>Embryophyta</taxon>
        <taxon>Tracheophyta</taxon>
        <taxon>Spermatophyta</taxon>
        <taxon>Magnoliopsida</taxon>
        <taxon>eudicotyledons</taxon>
        <taxon>Gunneridae</taxon>
        <taxon>Pentapetalae</taxon>
        <taxon>rosids</taxon>
        <taxon>malvids</taxon>
        <taxon>Myrtales</taxon>
        <taxon>Melastomataceae</taxon>
        <taxon>Melastomatoideae</taxon>
        <taxon>Melastomateae</taxon>
        <taxon>Melastoma</taxon>
    </lineage>
</organism>
<comment type="caution">
    <text evidence="1">The sequence shown here is derived from an EMBL/GenBank/DDBJ whole genome shotgun (WGS) entry which is preliminary data.</text>
</comment>
<accession>A0ACB9N2L3</accession>
<dbReference type="Proteomes" id="UP001057402">
    <property type="component" value="Chromosome 8"/>
</dbReference>
<proteinExistence type="predicted"/>
<evidence type="ECO:0000313" key="1">
    <source>
        <dbReference type="EMBL" id="KAI4330405.1"/>
    </source>
</evidence>
<protein>
    <submittedName>
        <fullName evidence="1">Uncharacterized protein</fullName>
    </submittedName>
</protein>
<keyword evidence="2" id="KW-1185">Reference proteome</keyword>
<gene>
    <name evidence="1" type="ORF">MLD38_028695</name>
</gene>
<dbReference type="EMBL" id="CM042887">
    <property type="protein sequence ID" value="KAI4330405.1"/>
    <property type="molecule type" value="Genomic_DNA"/>
</dbReference>
<sequence length="120" mass="13205">MSSLIPVSRINLRPLESRRPPLPPIPSSSPKPCKFNVRGRAEITATSNGPSILCEPCKGSGWVICDFCNGKKTNVPSETRRIHRRCPSCRAIGVILCSKCMVYKCVTFPDYRDAGELPSV</sequence>